<dbReference type="EMBL" id="MN739762">
    <property type="protein sequence ID" value="QHT25272.1"/>
    <property type="molecule type" value="Genomic_DNA"/>
</dbReference>
<accession>A0A6C0E957</accession>
<proteinExistence type="predicted"/>
<dbReference type="AlphaFoldDB" id="A0A6C0E957"/>
<reference evidence="1" key="1">
    <citation type="journal article" date="2020" name="Nature">
        <title>Giant virus diversity and host interactions through global metagenomics.</title>
        <authorList>
            <person name="Schulz F."/>
            <person name="Roux S."/>
            <person name="Paez-Espino D."/>
            <person name="Jungbluth S."/>
            <person name="Walsh D.A."/>
            <person name="Denef V.J."/>
            <person name="McMahon K.D."/>
            <person name="Konstantinidis K.T."/>
            <person name="Eloe-Fadrosh E.A."/>
            <person name="Kyrpides N.C."/>
            <person name="Woyke T."/>
        </authorList>
    </citation>
    <scope>NUCLEOTIDE SEQUENCE</scope>
    <source>
        <strain evidence="1">GVMAG-M-3300023179-150</strain>
    </source>
</reference>
<sequence length="387" mass="45224">MASTDTTTQGNRPQPHLNNELICADLNKMLPKLNVTLPLSKDDLSIFEANFKNIITRLSEHMRYFSNYTQACYEFTPIFKGLLIVLKPILIESDTNLLFKYYPETVTKCRNFLANFTTYMRQPWLGILFSSDLYGSRADLYYTQSNPSVCGPIMNAFFYQLYCHDLHGAEDIYTDVLDTVNLIAEKYPKFLLTVDSDGNYPFQNITYIHNLFPYYTPYSDKITYEHMMNNRSAIWRINPKVNPNNYDWELAKSRQIYGYCNDTIVDFVRKLAVAAHRPIDNDNVVLHDPFVGVGHNLIYFMDKVTDVTPEHKSENKFLKEYWIPRLINTCKWVYADARYRRHTWTSIQNSTSGEVDLNSFKINNQDVMTLLNLTPEQTQIFLECCKS</sequence>
<evidence type="ECO:0000313" key="1">
    <source>
        <dbReference type="EMBL" id="QHT25272.1"/>
    </source>
</evidence>
<protein>
    <submittedName>
        <fullName evidence="1">Uncharacterized protein</fullName>
    </submittedName>
</protein>
<organism evidence="1">
    <name type="scientific">viral metagenome</name>
    <dbReference type="NCBI Taxonomy" id="1070528"/>
    <lineage>
        <taxon>unclassified sequences</taxon>
        <taxon>metagenomes</taxon>
        <taxon>organismal metagenomes</taxon>
    </lineage>
</organism>
<name>A0A6C0E957_9ZZZZ</name>